<accession>B9M787</accession>
<dbReference type="OrthoDB" id="5394210at2"/>
<protein>
    <submittedName>
        <fullName evidence="2">Uncharacterized protein</fullName>
    </submittedName>
</protein>
<evidence type="ECO:0000256" key="1">
    <source>
        <dbReference type="SAM" id="SignalP"/>
    </source>
</evidence>
<dbReference type="RefSeq" id="WP_012646904.1">
    <property type="nucleotide sequence ID" value="NC_011979.1"/>
</dbReference>
<dbReference type="HOGENOM" id="CLU_1114558_0_0_7"/>
<keyword evidence="3" id="KW-1185">Reference proteome</keyword>
<sequence length="243" mass="26169">MKKITRVLTMAMTLTMAATGMALATPSTQIWIPSTDVRDFKQVHLDVDNYVRTSTTKGGNTYDLGLGVGVLPFEKLKLEIGVDYISTAGSADGHPIYFNAKLGTPEDSMFKGSPALAVGGYGIGTKKDVTNQNVLYALAAKTVPVLGRLSAGYYNGNGDVLLSLEDGRKDNDGVLLSWDRTLSEISDKLWAAVDYQGGKNSLGALNFGVAWCFTPKISLILGYDIYNAKNTADTFTTQLDINF</sequence>
<dbReference type="AlphaFoldDB" id="B9M787"/>
<feature type="signal peptide" evidence="1">
    <location>
        <begin position="1"/>
        <end position="24"/>
    </location>
</feature>
<name>B9M787_GEODF</name>
<gene>
    <name evidence="2" type="ordered locus">Geob_1817</name>
</gene>
<feature type="chain" id="PRO_5002888777" evidence="1">
    <location>
        <begin position="25"/>
        <end position="243"/>
    </location>
</feature>
<reference evidence="2 3" key="1">
    <citation type="submission" date="2009-01" db="EMBL/GenBank/DDBJ databases">
        <title>Complete sequence of Geobacter sp. FRC-32.</title>
        <authorList>
            <consortium name="US DOE Joint Genome Institute"/>
            <person name="Lucas S."/>
            <person name="Copeland A."/>
            <person name="Lapidus A."/>
            <person name="Glavina del Rio T."/>
            <person name="Dalin E."/>
            <person name="Tice H."/>
            <person name="Bruce D."/>
            <person name="Goodwin L."/>
            <person name="Pitluck S."/>
            <person name="Saunders E."/>
            <person name="Brettin T."/>
            <person name="Detter J.C."/>
            <person name="Han C."/>
            <person name="Larimer F."/>
            <person name="Land M."/>
            <person name="Hauser L."/>
            <person name="Kyrpides N."/>
            <person name="Ovchinnikova G."/>
            <person name="Kostka J."/>
            <person name="Richardson P."/>
        </authorList>
    </citation>
    <scope>NUCLEOTIDE SEQUENCE [LARGE SCALE GENOMIC DNA]</scope>
    <source>
        <strain evidence="3">DSM 22248 / JCM 15807 / FRC-32</strain>
    </source>
</reference>
<dbReference type="STRING" id="316067.Geob_1817"/>
<dbReference type="Proteomes" id="UP000007721">
    <property type="component" value="Chromosome"/>
</dbReference>
<evidence type="ECO:0000313" key="3">
    <source>
        <dbReference type="Proteomes" id="UP000007721"/>
    </source>
</evidence>
<evidence type="ECO:0000313" key="2">
    <source>
        <dbReference type="EMBL" id="ACM20175.1"/>
    </source>
</evidence>
<dbReference type="EMBL" id="CP001390">
    <property type="protein sequence ID" value="ACM20175.1"/>
    <property type="molecule type" value="Genomic_DNA"/>
</dbReference>
<organism evidence="2 3">
    <name type="scientific">Geotalea daltonii (strain DSM 22248 / JCM 15807 / FRC-32)</name>
    <name type="common">Geobacter daltonii</name>
    <dbReference type="NCBI Taxonomy" id="316067"/>
    <lineage>
        <taxon>Bacteria</taxon>
        <taxon>Pseudomonadati</taxon>
        <taxon>Thermodesulfobacteriota</taxon>
        <taxon>Desulfuromonadia</taxon>
        <taxon>Geobacterales</taxon>
        <taxon>Geobacteraceae</taxon>
        <taxon>Geotalea</taxon>
    </lineage>
</organism>
<proteinExistence type="predicted"/>
<keyword evidence="1" id="KW-0732">Signal</keyword>
<dbReference type="KEGG" id="geo:Geob_1817"/>
<dbReference type="eggNOG" id="ENOG503397H">
    <property type="taxonomic scope" value="Bacteria"/>
</dbReference>